<evidence type="ECO:0000256" key="1">
    <source>
        <dbReference type="SAM" id="SignalP"/>
    </source>
</evidence>
<dbReference type="EMBL" id="SGXE01000002">
    <property type="protein sequence ID" value="RZS93574.1"/>
    <property type="molecule type" value="Genomic_DNA"/>
</dbReference>
<evidence type="ECO:0000313" key="4">
    <source>
        <dbReference type="Proteomes" id="UP000292262"/>
    </source>
</evidence>
<evidence type="ECO:0000259" key="2">
    <source>
        <dbReference type="Pfam" id="PF12680"/>
    </source>
</evidence>
<comment type="caution">
    <text evidence="3">The sequence shown here is derived from an EMBL/GenBank/DDBJ whole genome shotgun (WGS) entry which is preliminary data.</text>
</comment>
<gene>
    <name evidence="3" type="ORF">EV197_2154</name>
</gene>
<dbReference type="SUPFAM" id="SSF54427">
    <property type="entry name" value="NTF2-like"/>
    <property type="match status" value="1"/>
</dbReference>
<organism evidence="3 4">
    <name type="scientific">Aquimarina brevivitae</name>
    <dbReference type="NCBI Taxonomy" id="323412"/>
    <lineage>
        <taxon>Bacteria</taxon>
        <taxon>Pseudomonadati</taxon>
        <taxon>Bacteroidota</taxon>
        <taxon>Flavobacteriia</taxon>
        <taxon>Flavobacteriales</taxon>
        <taxon>Flavobacteriaceae</taxon>
        <taxon>Aquimarina</taxon>
    </lineage>
</organism>
<keyword evidence="4" id="KW-1185">Reference proteome</keyword>
<keyword evidence="1" id="KW-0732">Signal</keyword>
<proteinExistence type="predicted"/>
<dbReference type="InterPro" id="IPR037401">
    <property type="entry name" value="SnoaL-like"/>
</dbReference>
<dbReference type="Proteomes" id="UP000292262">
    <property type="component" value="Unassembled WGS sequence"/>
</dbReference>
<evidence type="ECO:0000313" key="3">
    <source>
        <dbReference type="EMBL" id="RZS93574.1"/>
    </source>
</evidence>
<protein>
    <submittedName>
        <fullName evidence="3">SnoaL-like protein</fullName>
    </submittedName>
</protein>
<dbReference type="InterPro" id="IPR032710">
    <property type="entry name" value="NTF2-like_dom_sf"/>
</dbReference>
<dbReference type="AlphaFoldDB" id="A0A4Q7P1I4"/>
<dbReference type="RefSeq" id="WP_130286698.1">
    <property type="nucleotide sequence ID" value="NZ_SGXE01000002.1"/>
</dbReference>
<dbReference type="OrthoDB" id="1360611at2"/>
<sequence>MHKVIYCILFLAIPLASFAQTKKTTNTAIALAYMKAYGDWDFDSMKIFYSDAIHFEDPTAKEAFKQPFVFDGKESVYTFFKDVFKDQFENDKPPYVDFKISKTFSSGSHTVVNSTFECVLPAAWFKENSEETILISIPFTTILTIENGLITKHIDYGDYTTYFEQINAQINN</sequence>
<dbReference type="Pfam" id="PF12680">
    <property type="entry name" value="SnoaL_2"/>
    <property type="match status" value="1"/>
</dbReference>
<dbReference type="Gene3D" id="3.10.450.50">
    <property type="match status" value="1"/>
</dbReference>
<feature type="signal peptide" evidence="1">
    <location>
        <begin position="1"/>
        <end position="19"/>
    </location>
</feature>
<reference evidence="3 4" key="1">
    <citation type="submission" date="2019-02" db="EMBL/GenBank/DDBJ databases">
        <title>Genomic Encyclopedia of Type Strains, Phase IV (KMG-IV): sequencing the most valuable type-strain genomes for metagenomic binning, comparative biology and taxonomic classification.</title>
        <authorList>
            <person name="Goeker M."/>
        </authorList>
    </citation>
    <scope>NUCLEOTIDE SEQUENCE [LARGE SCALE GENOMIC DNA]</scope>
    <source>
        <strain evidence="3 4">DSM 17196</strain>
    </source>
</reference>
<feature type="domain" description="SnoaL-like" evidence="2">
    <location>
        <begin position="32"/>
        <end position="153"/>
    </location>
</feature>
<feature type="chain" id="PRO_5020598057" evidence="1">
    <location>
        <begin position="20"/>
        <end position="172"/>
    </location>
</feature>
<name>A0A4Q7P1I4_9FLAO</name>
<accession>A0A4Q7P1I4</accession>